<geneLocation type="plasmid" evidence="2 3">
    <name>PBr_lp28-4</name>
</geneLocation>
<dbReference type="EMBL" id="CP001304">
    <property type="protein sequence ID" value="ACL34618.1"/>
    <property type="molecule type" value="Genomic_DNA"/>
</dbReference>
<gene>
    <name evidence="2" type="ORF">BGAPBR_I0057</name>
</gene>
<evidence type="ECO:0000313" key="3">
    <source>
        <dbReference type="Proteomes" id="UP000006103"/>
    </source>
</evidence>
<accession>B8F136</accession>
<keyword evidence="2" id="KW-0614">Plasmid</keyword>
<keyword evidence="1" id="KW-0472">Membrane</keyword>
<protein>
    <submittedName>
        <fullName evidence="2">Uncharacterized protein</fullName>
    </submittedName>
</protein>
<keyword evidence="1" id="KW-1133">Transmembrane helix</keyword>
<evidence type="ECO:0000313" key="2">
    <source>
        <dbReference type="EMBL" id="ACL34618.1"/>
    </source>
</evidence>
<feature type="transmembrane region" description="Helical" evidence="1">
    <location>
        <begin position="34"/>
        <end position="52"/>
    </location>
</feature>
<name>B8F136_BORGR</name>
<dbReference type="AlphaFoldDB" id="B8F136"/>
<evidence type="ECO:0000256" key="1">
    <source>
        <dbReference type="SAM" id="Phobius"/>
    </source>
</evidence>
<reference evidence="2 3" key="1">
    <citation type="journal article" date="2011" name="J. Bacteriol.">
        <title>Whole-genome sequences of two Borrelia afzelii and two Borrelia garinii Lyme disease agent isolates.</title>
        <authorList>
            <person name="Casjens S.R."/>
            <person name="Mongodin E.F."/>
            <person name="Qiu W.-G."/>
            <person name="Dunn J.J."/>
            <person name="Luft B.J."/>
            <person name="Fraser-Liggett C.M."/>
            <person name="Schutzer S.E."/>
        </authorList>
    </citation>
    <scope>NUCLEOTIDE SEQUENCE [LARGE SCALE GENOMIC DNA]</scope>
    <source>
        <strain evidence="2 3">PBr</strain>
    </source>
</reference>
<keyword evidence="3" id="KW-1185">Reference proteome</keyword>
<dbReference type="Proteomes" id="UP000006103">
    <property type="component" value="Plasmid PBr_lp28-4"/>
</dbReference>
<organism evidence="2 3">
    <name type="scientific">Borreliella garinii PBr</name>
    <dbReference type="NCBI Taxonomy" id="498743"/>
    <lineage>
        <taxon>Bacteria</taxon>
        <taxon>Pseudomonadati</taxon>
        <taxon>Spirochaetota</taxon>
        <taxon>Spirochaetia</taxon>
        <taxon>Spirochaetales</taxon>
        <taxon>Borreliaceae</taxon>
        <taxon>Borreliella</taxon>
    </lineage>
</organism>
<proteinExistence type="predicted"/>
<sequence length="54" mass="6214">MLLIFGNLFSILLNLLFSLIILNFSSNNSHPIKLYYLVNNISGFLFNFLSIFSI</sequence>
<keyword evidence="1" id="KW-0812">Transmembrane</keyword>